<feature type="transmembrane region" description="Helical" evidence="1">
    <location>
        <begin position="93"/>
        <end position="112"/>
    </location>
</feature>
<dbReference type="VEuPathDB" id="GiardiaDB:QR46_4685"/>
<protein>
    <submittedName>
        <fullName evidence="2">Uncharacterized protein</fullName>
    </submittedName>
</protein>
<comment type="caution">
    <text evidence="2">The sequence shown here is derived from an EMBL/GenBank/DDBJ whole genome shotgun (WGS) entry which is preliminary data.</text>
</comment>
<proteinExistence type="predicted"/>
<dbReference type="Proteomes" id="UP000018040">
    <property type="component" value="Unassembled WGS sequence"/>
</dbReference>
<keyword evidence="1" id="KW-0812">Transmembrane</keyword>
<dbReference type="VEuPathDB" id="GiardiaDB:GL50803_0014046"/>
<organism evidence="2 3">
    <name type="scientific">Giardia intestinalis</name>
    <name type="common">Giardia lamblia</name>
    <dbReference type="NCBI Taxonomy" id="5741"/>
    <lineage>
        <taxon>Eukaryota</taxon>
        <taxon>Metamonada</taxon>
        <taxon>Diplomonadida</taxon>
        <taxon>Hexamitidae</taxon>
        <taxon>Giardiinae</taxon>
        <taxon>Giardia</taxon>
    </lineage>
</organism>
<dbReference type="VEuPathDB" id="GiardiaDB:DHA2_14046"/>
<feature type="transmembrane region" description="Helical" evidence="1">
    <location>
        <begin position="118"/>
        <end position="141"/>
    </location>
</feature>
<dbReference type="AlphaFoldDB" id="V6TXF9"/>
<dbReference type="OrthoDB" id="10257151at2759"/>
<keyword evidence="1" id="KW-0472">Membrane</keyword>
<gene>
    <name evidence="2" type="ORF">GSB_14046</name>
</gene>
<sequence length="152" mass="16898">MCSFLDLLKVMAFQTLDAINEQAAQAARVTGPSQPPPKAPQLLAWVNNTPGTAEETDNEDLEDVPAGELECKVYSEEHRKAIRKELQRTIKSGIVITIISVVMVLVLVWFIVSKFPLVLFIVWASMTAVLTILSVAAWIWVCTRFKKARAEA</sequence>
<evidence type="ECO:0000313" key="2">
    <source>
        <dbReference type="EMBL" id="ESU41670.1"/>
    </source>
</evidence>
<accession>V6TXF9</accession>
<evidence type="ECO:0000313" key="3">
    <source>
        <dbReference type="Proteomes" id="UP000018040"/>
    </source>
</evidence>
<reference evidence="3" key="1">
    <citation type="submission" date="2012-02" db="EMBL/GenBank/DDBJ databases">
        <title>Genome sequencing of Giardia lamblia Genotypes A2 and B isolates (DH and GS) and comparative analysis with the genomes of Genotypes A1 and E (WB and Pig).</title>
        <authorList>
            <person name="Adam R."/>
            <person name="Dahlstrom E."/>
            <person name="Martens C."/>
            <person name="Bruno D."/>
            <person name="Barbian K."/>
            <person name="Porcella S.F."/>
            <person name="Nash T."/>
        </authorList>
    </citation>
    <scope>NUCLEOTIDE SEQUENCE</scope>
    <source>
        <strain evidence="3">GS</strain>
    </source>
</reference>
<reference evidence="2 3" key="2">
    <citation type="journal article" date="2013" name="Genome Biol. Evol.">
        <title>Genome sequencing of Giardia lamblia genotypes A2 and B isolates (DH and GS) and comparative analysis with the genomes of genotypes A1 and E (WB and Pig).</title>
        <authorList>
            <person name="Adam R.D."/>
            <person name="Dahlstrom E.W."/>
            <person name="Martens C.A."/>
            <person name="Bruno D.P."/>
            <person name="Barbian K.D."/>
            <person name="Ricklefs S.M."/>
            <person name="Hernandez M.M."/>
            <person name="Narla N.P."/>
            <person name="Patel R.B."/>
            <person name="Porcella S.F."/>
            <person name="Nash T.E."/>
        </authorList>
    </citation>
    <scope>NUCLEOTIDE SEQUENCE [LARGE SCALE GENOMIC DNA]</scope>
    <source>
        <strain evidence="2 3">GS</strain>
    </source>
</reference>
<evidence type="ECO:0000256" key="1">
    <source>
        <dbReference type="SAM" id="Phobius"/>
    </source>
</evidence>
<keyword evidence="1" id="KW-1133">Transmembrane helix</keyword>
<dbReference type="EMBL" id="AHHH01000115">
    <property type="protein sequence ID" value="ESU41670.1"/>
    <property type="molecule type" value="Genomic_DNA"/>
</dbReference>
<name>V6TXF9_GIAIN</name>
<dbReference type="VEuPathDB" id="GiardiaDB:GL50581_3525"/>